<dbReference type="EMBL" id="JBHUGF010000010">
    <property type="protein sequence ID" value="MFD1991902.1"/>
    <property type="molecule type" value="Genomic_DNA"/>
</dbReference>
<keyword evidence="3" id="KW-1185">Reference proteome</keyword>
<sequence>MSTFSELLTVQEAAEKLDVNISTVTSFIERGYLPAKRCGGRSRIHIDDLKEFA</sequence>
<evidence type="ECO:0000259" key="1">
    <source>
        <dbReference type="Pfam" id="PF12728"/>
    </source>
</evidence>
<dbReference type="SUPFAM" id="SSF46955">
    <property type="entry name" value="Putative DNA-binding domain"/>
    <property type="match status" value="1"/>
</dbReference>
<name>A0ABW4V0S8_9BACL</name>
<accession>A0ABW4V0S8</accession>
<evidence type="ECO:0000313" key="2">
    <source>
        <dbReference type="EMBL" id="MFD1991902.1"/>
    </source>
</evidence>
<dbReference type="InterPro" id="IPR041657">
    <property type="entry name" value="HTH_17"/>
</dbReference>
<gene>
    <name evidence="2" type="ORF">ACFSGI_18170</name>
</gene>
<proteinExistence type="predicted"/>
<evidence type="ECO:0000313" key="3">
    <source>
        <dbReference type="Proteomes" id="UP001597403"/>
    </source>
</evidence>
<dbReference type="InterPro" id="IPR009061">
    <property type="entry name" value="DNA-bd_dom_put_sf"/>
</dbReference>
<organism evidence="2 3">
    <name type="scientific">Paenibacillus nicotianae</name>
    <dbReference type="NCBI Taxonomy" id="1526551"/>
    <lineage>
        <taxon>Bacteria</taxon>
        <taxon>Bacillati</taxon>
        <taxon>Bacillota</taxon>
        <taxon>Bacilli</taxon>
        <taxon>Bacillales</taxon>
        <taxon>Paenibacillaceae</taxon>
        <taxon>Paenibacillus</taxon>
    </lineage>
</organism>
<comment type="caution">
    <text evidence="2">The sequence shown here is derived from an EMBL/GenBank/DDBJ whole genome shotgun (WGS) entry which is preliminary data.</text>
</comment>
<dbReference type="NCBIfam" id="TIGR01764">
    <property type="entry name" value="excise"/>
    <property type="match status" value="1"/>
</dbReference>
<reference evidence="3" key="1">
    <citation type="journal article" date="2019" name="Int. J. Syst. Evol. Microbiol.">
        <title>The Global Catalogue of Microorganisms (GCM) 10K type strain sequencing project: providing services to taxonomists for standard genome sequencing and annotation.</title>
        <authorList>
            <consortium name="The Broad Institute Genomics Platform"/>
            <consortium name="The Broad Institute Genome Sequencing Center for Infectious Disease"/>
            <person name="Wu L."/>
            <person name="Ma J."/>
        </authorList>
    </citation>
    <scope>NUCLEOTIDE SEQUENCE [LARGE SCALE GENOMIC DNA]</scope>
    <source>
        <strain evidence="3">CGMCC 1.15067</strain>
    </source>
</reference>
<dbReference type="InterPro" id="IPR010093">
    <property type="entry name" value="SinI_DNA-bd"/>
</dbReference>
<protein>
    <submittedName>
        <fullName evidence="2">Helix-turn-helix domain-containing protein</fullName>
    </submittedName>
</protein>
<dbReference type="Proteomes" id="UP001597403">
    <property type="component" value="Unassembled WGS sequence"/>
</dbReference>
<dbReference type="RefSeq" id="WP_204825581.1">
    <property type="nucleotide sequence ID" value="NZ_JBHUGF010000010.1"/>
</dbReference>
<dbReference type="Pfam" id="PF12728">
    <property type="entry name" value="HTH_17"/>
    <property type="match status" value="1"/>
</dbReference>
<feature type="domain" description="Helix-turn-helix" evidence="1">
    <location>
        <begin position="7"/>
        <end position="52"/>
    </location>
</feature>